<organism evidence="2">
    <name type="scientific">Lygus hesperus</name>
    <name type="common">Western plant bug</name>
    <dbReference type="NCBI Taxonomy" id="30085"/>
    <lineage>
        <taxon>Eukaryota</taxon>
        <taxon>Metazoa</taxon>
        <taxon>Ecdysozoa</taxon>
        <taxon>Arthropoda</taxon>
        <taxon>Hexapoda</taxon>
        <taxon>Insecta</taxon>
        <taxon>Pterygota</taxon>
        <taxon>Neoptera</taxon>
        <taxon>Paraneoptera</taxon>
        <taxon>Hemiptera</taxon>
        <taxon>Heteroptera</taxon>
        <taxon>Panheteroptera</taxon>
        <taxon>Cimicomorpha</taxon>
        <taxon>Miridae</taxon>
        <taxon>Mirini</taxon>
        <taxon>Lygus</taxon>
    </lineage>
</organism>
<evidence type="ECO:0000256" key="1">
    <source>
        <dbReference type="SAM" id="Phobius"/>
    </source>
</evidence>
<keyword evidence="1" id="KW-1133">Transmembrane helix</keyword>
<dbReference type="AlphaFoldDB" id="A0A146LML3"/>
<accession>A0A146LML3</accession>
<keyword evidence="1" id="KW-0812">Transmembrane</keyword>
<keyword evidence="1" id="KW-0472">Membrane</keyword>
<evidence type="ECO:0000313" key="2">
    <source>
        <dbReference type="EMBL" id="JAQ08629.1"/>
    </source>
</evidence>
<name>A0A146LML3_LYGHE</name>
<sequence>MPSVQLAHQLALIAATTIVAFHDAIRAMVLATHLTVRHSTATEITTAMAATEVMMVAMVVGVVATALHNPAIILTHLRLLRHHTVLMVVANIDKPHSPYHHLHDHTKKALNHTKHIHK</sequence>
<gene>
    <name evidence="2" type="ORF">g.6866</name>
</gene>
<protein>
    <submittedName>
        <fullName evidence="2">Uncharacterized protein</fullName>
    </submittedName>
</protein>
<proteinExistence type="predicted"/>
<dbReference type="EMBL" id="GDHC01010000">
    <property type="protein sequence ID" value="JAQ08629.1"/>
    <property type="molecule type" value="Transcribed_RNA"/>
</dbReference>
<feature type="transmembrane region" description="Helical" evidence="1">
    <location>
        <begin position="55"/>
        <end position="77"/>
    </location>
</feature>
<reference evidence="2" key="1">
    <citation type="journal article" date="2016" name="Gigascience">
        <title>De novo construction of an expanded transcriptome assembly for the western tarnished plant bug, Lygus hesperus.</title>
        <authorList>
            <person name="Tassone E.E."/>
            <person name="Geib S.M."/>
            <person name="Hall B."/>
            <person name="Fabrick J.A."/>
            <person name="Brent C.S."/>
            <person name="Hull J.J."/>
        </authorList>
    </citation>
    <scope>NUCLEOTIDE SEQUENCE</scope>
</reference>